<comment type="similarity">
    <text evidence="6">Belongs to the peptidase M48 family.</text>
</comment>
<dbReference type="Pfam" id="PF01435">
    <property type="entry name" value="Peptidase_M48"/>
    <property type="match status" value="1"/>
</dbReference>
<dbReference type="Proteomes" id="UP000594205">
    <property type="component" value="Chromosome"/>
</dbReference>
<dbReference type="CDD" id="cd07326">
    <property type="entry name" value="M56_BlaR1_MecR1_like"/>
    <property type="match status" value="1"/>
</dbReference>
<dbReference type="GO" id="GO:0004222">
    <property type="term" value="F:metalloendopeptidase activity"/>
    <property type="evidence" value="ECO:0007669"/>
    <property type="project" value="InterPro"/>
</dbReference>
<keyword evidence="10" id="KW-1185">Reference proteome</keyword>
<dbReference type="InterPro" id="IPR001915">
    <property type="entry name" value="Peptidase_M48"/>
</dbReference>
<feature type="transmembrane region" description="Helical" evidence="7">
    <location>
        <begin position="91"/>
        <end position="115"/>
    </location>
</feature>
<keyword evidence="1 6" id="KW-0645">Protease</keyword>
<evidence type="ECO:0000256" key="6">
    <source>
        <dbReference type="RuleBase" id="RU003983"/>
    </source>
</evidence>
<evidence type="ECO:0000256" key="1">
    <source>
        <dbReference type="ARBA" id="ARBA00022670"/>
    </source>
</evidence>
<keyword evidence="5 6" id="KW-0482">Metalloprotease</keyword>
<evidence type="ECO:0000256" key="5">
    <source>
        <dbReference type="ARBA" id="ARBA00023049"/>
    </source>
</evidence>
<dbReference type="GO" id="GO:0046872">
    <property type="term" value="F:metal ion binding"/>
    <property type="evidence" value="ECO:0007669"/>
    <property type="project" value="UniProtKB-KW"/>
</dbReference>
<feature type="transmembrane region" description="Helical" evidence="7">
    <location>
        <begin position="35"/>
        <end position="59"/>
    </location>
</feature>
<dbReference type="RefSeq" id="WP_194046429.1">
    <property type="nucleotide sequence ID" value="NZ_CP063373.1"/>
</dbReference>
<feature type="transmembrane region" description="Helical" evidence="7">
    <location>
        <begin position="283"/>
        <end position="303"/>
    </location>
</feature>
<dbReference type="Gene3D" id="3.30.2010.10">
    <property type="entry name" value="Metalloproteases ('zincins'), catalytic domain"/>
    <property type="match status" value="1"/>
</dbReference>
<evidence type="ECO:0000256" key="7">
    <source>
        <dbReference type="SAM" id="Phobius"/>
    </source>
</evidence>
<keyword evidence="7" id="KW-0472">Membrane</keyword>
<proteinExistence type="inferred from homology"/>
<evidence type="ECO:0000256" key="2">
    <source>
        <dbReference type="ARBA" id="ARBA00022723"/>
    </source>
</evidence>
<protein>
    <submittedName>
        <fullName evidence="9">M56 family metallopeptidase</fullName>
    </submittedName>
</protein>
<evidence type="ECO:0000259" key="8">
    <source>
        <dbReference type="Pfam" id="PF01435"/>
    </source>
</evidence>
<dbReference type="PANTHER" id="PTHR34978">
    <property type="entry name" value="POSSIBLE SENSOR-TRANSDUCER PROTEIN BLAR"/>
    <property type="match status" value="1"/>
</dbReference>
<dbReference type="AlphaFoldDB" id="A0A7M2STC9"/>
<keyword evidence="2" id="KW-0479">Metal-binding</keyword>
<comment type="cofactor">
    <cofactor evidence="6">
        <name>Zn(2+)</name>
        <dbReference type="ChEBI" id="CHEBI:29105"/>
    </cofactor>
    <text evidence="6">Binds 1 zinc ion per subunit.</text>
</comment>
<gene>
    <name evidence="9" type="ORF">IM697_09270</name>
</gene>
<organism evidence="9 10">
    <name type="scientific">Streptomyces ferrugineus</name>
    <dbReference type="NCBI Taxonomy" id="1413221"/>
    <lineage>
        <taxon>Bacteria</taxon>
        <taxon>Bacillati</taxon>
        <taxon>Actinomycetota</taxon>
        <taxon>Actinomycetes</taxon>
        <taxon>Kitasatosporales</taxon>
        <taxon>Streptomycetaceae</taxon>
        <taxon>Streptomyces</taxon>
    </lineage>
</organism>
<evidence type="ECO:0000313" key="9">
    <source>
        <dbReference type="EMBL" id="QOV38541.1"/>
    </source>
</evidence>
<reference evidence="9 10" key="1">
    <citation type="submission" date="2020-10" db="EMBL/GenBank/DDBJ databases">
        <title>Streptomyces ferrugineus complate genome analysis.</title>
        <authorList>
            <person name="Anwar N."/>
        </authorList>
    </citation>
    <scope>NUCLEOTIDE SEQUENCE [LARGE SCALE GENOMIC DNA]</scope>
    <source>
        <strain evidence="9 10">CCTCC AA2014009</strain>
    </source>
</reference>
<feature type="domain" description="Peptidase M48" evidence="8">
    <location>
        <begin position="129"/>
        <end position="196"/>
    </location>
</feature>
<keyword evidence="7" id="KW-1133">Transmembrane helix</keyword>
<sequence>MRTALLLLGYAAVLGALVPARLARADWTRRAPRLALWAWQALTVTVVVSVALGGLALAVPRLPVSGDLADMLHACVLALRAQYAAPGGAAVAAAGTAVALLLVGRTGCCLAGALWRARRERTRHARALALVGRARPDLGVTVLEDERPAAYCLPGHGHRIVLTSAALAALAPHELRAVIAHERAHIRQRHHLVLAWAEALERAFPRLAPFRTAAEQTRHLVELAADDAATARCDPLTLAGALVELAGAGPAGAPAAAPAASGGHAAARVRRLLGPHRPLRRGVAWAGALAAGAVLALPFALAVQPAVATAGMATCPLYQAPVSSPSPSPVELRG</sequence>
<evidence type="ECO:0000313" key="10">
    <source>
        <dbReference type="Proteomes" id="UP000594205"/>
    </source>
</evidence>
<dbReference type="PANTHER" id="PTHR34978:SF3">
    <property type="entry name" value="SLR0241 PROTEIN"/>
    <property type="match status" value="1"/>
</dbReference>
<name>A0A7M2STC9_9ACTN</name>
<keyword evidence="4 6" id="KW-0862">Zinc</keyword>
<evidence type="ECO:0000256" key="4">
    <source>
        <dbReference type="ARBA" id="ARBA00022833"/>
    </source>
</evidence>
<dbReference type="GO" id="GO:0006508">
    <property type="term" value="P:proteolysis"/>
    <property type="evidence" value="ECO:0007669"/>
    <property type="project" value="UniProtKB-KW"/>
</dbReference>
<keyword evidence="3 6" id="KW-0378">Hydrolase</keyword>
<evidence type="ECO:0000256" key="3">
    <source>
        <dbReference type="ARBA" id="ARBA00022801"/>
    </source>
</evidence>
<keyword evidence="7" id="KW-0812">Transmembrane</keyword>
<dbReference type="EMBL" id="CP063373">
    <property type="protein sequence ID" value="QOV38541.1"/>
    <property type="molecule type" value="Genomic_DNA"/>
</dbReference>
<dbReference type="InterPro" id="IPR052173">
    <property type="entry name" value="Beta-lactam_resp_regulator"/>
</dbReference>
<accession>A0A7M2STC9</accession>
<dbReference type="KEGG" id="sfeu:IM697_09270"/>